<keyword evidence="2" id="KW-1185">Reference proteome</keyword>
<dbReference type="AlphaFoldDB" id="A0A4Z2F7I9"/>
<name>A0A4Z2F7I9_9TELE</name>
<dbReference type="Proteomes" id="UP000314294">
    <property type="component" value="Unassembled WGS sequence"/>
</dbReference>
<reference evidence="1 2" key="1">
    <citation type="submission" date="2019-03" db="EMBL/GenBank/DDBJ databases">
        <title>First draft genome of Liparis tanakae, snailfish: a comprehensive survey of snailfish specific genes.</title>
        <authorList>
            <person name="Kim W."/>
            <person name="Song I."/>
            <person name="Jeong J.-H."/>
            <person name="Kim D."/>
            <person name="Kim S."/>
            <person name="Ryu S."/>
            <person name="Song J.Y."/>
            <person name="Lee S.K."/>
        </authorList>
    </citation>
    <scope>NUCLEOTIDE SEQUENCE [LARGE SCALE GENOMIC DNA]</scope>
    <source>
        <tissue evidence="1">Muscle</tissue>
    </source>
</reference>
<proteinExistence type="predicted"/>
<comment type="caution">
    <text evidence="1">The sequence shown here is derived from an EMBL/GenBank/DDBJ whole genome shotgun (WGS) entry which is preliminary data.</text>
</comment>
<evidence type="ECO:0000313" key="1">
    <source>
        <dbReference type="EMBL" id="TNN37206.1"/>
    </source>
</evidence>
<dbReference type="EMBL" id="SRLO01001519">
    <property type="protein sequence ID" value="TNN37206.1"/>
    <property type="molecule type" value="Genomic_DNA"/>
</dbReference>
<protein>
    <submittedName>
        <fullName evidence="1">Uncharacterized protein</fullName>
    </submittedName>
</protein>
<organism evidence="1 2">
    <name type="scientific">Liparis tanakae</name>
    <name type="common">Tanaka's snailfish</name>
    <dbReference type="NCBI Taxonomy" id="230148"/>
    <lineage>
        <taxon>Eukaryota</taxon>
        <taxon>Metazoa</taxon>
        <taxon>Chordata</taxon>
        <taxon>Craniata</taxon>
        <taxon>Vertebrata</taxon>
        <taxon>Euteleostomi</taxon>
        <taxon>Actinopterygii</taxon>
        <taxon>Neopterygii</taxon>
        <taxon>Teleostei</taxon>
        <taxon>Neoteleostei</taxon>
        <taxon>Acanthomorphata</taxon>
        <taxon>Eupercaria</taxon>
        <taxon>Perciformes</taxon>
        <taxon>Cottioidei</taxon>
        <taxon>Cottales</taxon>
        <taxon>Liparidae</taxon>
        <taxon>Liparis</taxon>
    </lineage>
</organism>
<accession>A0A4Z2F7I9</accession>
<evidence type="ECO:0000313" key="2">
    <source>
        <dbReference type="Proteomes" id="UP000314294"/>
    </source>
</evidence>
<sequence length="281" mass="31087">MARSRPPMALWRATALPHNLLVSSSRVSQEEGISFNSAMTIPAVHAMCKRDSGWSEQKSVHKAALNAQISLVNEEVDEGRPGGEDGSLDVALAKKLLSKRALHDELLHPLRVFRHLQWHSHCPTGLVVYLRYRQLHKVRGLQVLSVHSRPQLLQGVSSPLEEVADGVFHLAKTCETQEDTRRGSGRLRAAEPPSAWSPASRAETAIAGHRGGHPLMAFCLTLDIPEDVLFRRCSVKGVESHRVHAVLLHHLLGVQTIVFGLAHLLPRHLNLATAMHHRLLS</sequence>
<gene>
    <name evidence="1" type="ORF">EYF80_052629</name>
</gene>